<comment type="subcellular location">
    <subcellularLocation>
        <location evidence="1">Cell membrane</location>
        <topology evidence="1">Lipid-anchor</topology>
    </subcellularLocation>
</comment>
<evidence type="ECO:0000256" key="4">
    <source>
        <dbReference type="ARBA" id="ARBA00022729"/>
    </source>
</evidence>
<sequence>PNVASILFQEHEGSFLFGVIDGSMTKTNTIGFVFVMELPVIKRFEAGFKAGVQSVNPNAKVDALYVGDLNSVDKGKNAASTLYNKNAVIVFHAAGLAGNGVFTEAKERKKNGDDVCVIGVDMDQSLT</sequence>
<dbReference type="SUPFAM" id="SSF53822">
    <property type="entry name" value="Periplasmic binding protein-like I"/>
    <property type="match status" value="1"/>
</dbReference>
<dbReference type="Gene3D" id="3.40.50.2300">
    <property type="match status" value="1"/>
</dbReference>
<keyword evidence="6" id="KW-0449">Lipoprotein</keyword>
<dbReference type="Pfam" id="PF02608">
    <property type="entry name" value="Bmp"/>
    <property type="match status" value="1"/>
</dbReference>
<evidence type="ECO:0000313" key="8">
    <source>
        <dbReference type="EMBL" id="MDZ7543954.1"/>
    </source>
</evidence>
<evidence type="ECO:0000259" key="7">
    <source>
        <dbReference type="Pfam" id="PF02608"/>
    </source>
</evidence>
<keyword evidence="3" id="KW-1003">Cell membrane</keyword>
<evidence type="ECO:0000313" key="9">
    <source>
        <dbReference type="Proteomes" id="UP001288944"/>
    </source>
</evidence>
<evidence type="ECO:0000256" key="5">
    <source>
        <dbReference type="ARBA" id="ARBA00023136"/>
    </source>
</evidence>
<dbReference type="EMBL" id="WNUR01001842">
    <property type="protein sequence ID" value="MDZ7543954.1"/>
    <property type="molecule type" value="Genomic_DNA"/>
</dbReference>
<name>A0AAW9KNF1_CLOPF</name>
<comment type="similarity">
    <text evidence="2">Belongs to the BMP lipoprotein family.</text>
</comment>
<dbReference type="PANTHER" id="PTHR34296">
    <property type="entry name" value="TRANSCRIPTIONAL ACTIVATOR PROTEIN MED"/>
    <property type="match status" value="1"/>
</dbReference>
<reference evidence="8" key="1">
    <citation type="submission" date="2019-11" db="EMBL/GenBank/DDBJ databases">
        <title>Characterization of Clostridium perfringens isolates from swine manure treated agricultural soils.</title>
        <authorList>
            <person name="Wushke S.T."/>
        </authorList>
    </citation>
    <scope>NUCLEOTIDE SEQUENCE</scope>
    <source>
        <strain evidence="8">X62</strain>
    </source>
</reference>
<dbReference type="Proteomes" id="UP001288944">
    <property type="component" value="Unassembled WGS sequence"/>
</dbReference>
<keyword evidence="4" id="KW-0732">Signal</keyword>
<feature type="non-terminal residue" evidence="8">
    <location>
        <position position="1"/>
    </location>
</feature>
<dbReference type="PANTHER" id="PTHR34296:SF2">
    <property type="entry name" value="ABC TRANSPORTER GUANOSINE-BINDING PROTEIN NUPN"/>
    <property type="match status" value="1"/>
</dbReference>
<dbReference type="InterPro" id="IPR003760">
    <property type="entry name" value="PnrA-like"/>
</dbReference>
<dbReference type="InterPro" id="IPR028082">
    <property type="entry name" value="Peripla_BP_I"/>
</dbReference>
<accession>A0AAW9KNF1</accession>
<feature type="domain" description="ABC transporter substrate-binding protein PnrA-like" evidence="7">
    <location>
        <begin position="2"/>
        <end position="126"/>
    </location>
</feature>
<evidence type="ECO:0000256" key="3">
    <source>
        <dbReference type="ARBA" id="ARBA00022475"/>
    </source>
</evidence>
<dbReference type="GO" id="GO:0005886">
    <property type="term" value="C:plasma membrane"/>
    <property type="evidence" value="ECO:0007669"/>
    <property type="project" value="UniProtKB-SubCell"/>
</dbReference>
<evidence type="ECO:0000256" key="1">
    <source>
        <dbReference type="ARBA" id="ARBA00004193"/>
    </source>
</evidence>
<dbReference type="AlphaFoldDB" id="A0AAW9KNF1"/>
<keyword evidence="5" id="KW-0472">Membrane</keyword>
<proteinExistence type="inferred from homology"/>
<gene>
    <name evidence="8" type="ORF">GNF83_22890</name>
</gene>
<evidence type="ECO:0000256" key="2">
    <source>
        <dbReference type="ARBA" id="ARBA00008610"/>
    </source>
</evidence>
<dbReference type="InterPro" id="IPR050957">
    <property type="entry name" value="BMP_lipoprotein"/>
</dbReference>
<evidence type="ECO:0000256" key="6">
    <source>
        <dbReference type="ARBA" id="ARBA00023288"/>
    </source>
</evidence>
<comment type="caution">
    <text evidence="8">The sequence shown here is derived from an EMBL/GenBank/DDBJ whole genome shotgun (WGS) entry which is preliminary data.</text>
</comment>
<organism evidence="8 9">
    <name type="scientific">Clostridium perfringens</name>
    <dbReference type="NCBI Taxonomy" id="1502"/>
    <lineage>
        <taxon>Bacteria</taxon>
        <taxon>Bacillati</taxon>
        <taxon>Bacillota</taxon>
        <taxon>Clostridia</taxon>
        <taxon>Eubacteriales</taxon>
        <taxon>Clostridiaceae</taxon>
        <taxon>Clostridium</taxon>
    </lineage>
</organism>
<feature type="non-terminal residue" evidence="8">
    <location>
        <position position="127"/>
    </location>
</feature>
<protein>
    <submittedName>
        <fullName evidence="8">BMP family ABC transporter substrate-binding protein</fullName>
    </submittedName>
</protein>